<gene>
    <name evidence="2" type="ORF">POREN0001_0881</name>
</gene>
<keyword evidence="3" id="KW-1185">Reference proteome</keyword>
<reference evidence="2 3" key="1">
    <citation type="submission" date="2009-04" db="EMBL/GenBank/DDBJ databases">
        <authorList>
            <person name="Sebastian Y."/>
            <person name="Madupu R."/>
            <person name="Durkin A.S."/>
            <person name="Torralba M."/>
            <person name="Methe B."/>
            <person name="Sutton G.G."/>
            <person name="Strausberg R.L."/>
            <person name="Nelson K.E."/>
        </authorList>
    </citation>
    <scope>NUCLEOTIDE SEQUENCE [LARGE SCALE GENOMIC DNA]</scope>
    <source>
        <strain evidence="3">ATCC 35406 / BCRC 14492 / JCM 8526 / NCTC 13058 / HG 370</strain>
    </source>
</reference>
<accession>C3J9V9</accession>
<sequence length="55" mass="6052">MILYLIYFCPNDKDSELLPSDKEVPPPLSSQKLSEGGIREGTKVQRAQKTKGASS</sequence>
<feature type="compositionally biased region" description="Polar residues" evidence="1">
    <location>
        <begin position="45"/>
        <end position="55"/>
    </location>
</feature>
<feature type="compositionally biased region" description="Basic and acidic residues" evidence="1">
    <location>
        <begin position="14"/>
        <end position="24"/>
    </location>
</feature>
<name>C3J9V9_POREA</name>
<dbReference type="AlphaFoldDB" id="C3J9V9"/>
<proteinExistence type="predicted"/>
<comment type="caution">
    <text evidence="2">The sequence shown here is derived from an EMBL/GenBank/DDBJ whole genome shotgun (WGS) entry which is preliminary data.</text>
</comment>
<dbReference type="STRING" id="553175.POREN0001_0881"/>
<feature type="region of interest" description="Disordered" evidence="1">
    <location>
        <begin position="14"/>
        <end position="55"/>
    </location>
</feature>
<organism evidence="2 3">
    <name type="scientific">Porphyromonas endodontalis (strain ATCC 35406 / DSM 24491 / JCM 8526 / CCUG 16442 / BCRC 14492 / NCTC 13058 / HG 370)</name>
    <name type="common">Bacteroides endodontalis</name>
    <dbReference type="NCBI Taxonomy" id="553175"/>
    <lineage>
        <taxon>Bacteria</taxon>
        <taxon>Pseudomonadati</taxon>
        <taxon>Bacteroidota</taxon>
        <taxon>Bacteroidia</taxon>
        <taxon>Bacteroidales</taxon>
        <taxon>Porphyromonadaceae</taxon>
        <taxon>Porphyromonas</taxon>
    </lineage>
</organism>
<evidence type="ECO:0000313" key="2">
    <source>
        <dbReference type="EMBL" id="EEN82991.1"/>
    </source>
</evidence>
<evidence type="ECO:0000313" key="3">
    <source>
        <dbReference type="Proteomes" id="UP000004295"/>
    </source>
</evidence>
<evidence type="ECO:0000256" key="1">
    <source>
        <dbReference type="SAM" id="MobiDB-lite"/>
    </source>
</evidence>
<protein>
    <submittedName>
        <fullName evidence="2">Uncharacterized protein</fullName>
    </submittedName>
</protein>
<dbReference type="Proteomes" id="UP000004295">
    <property type="component" value="Unassembled WGS sequence"/>
</dbReference>
<dbReference type="EMBL" id="ACNN01000016">
    <property type="protein sequence ID" value="EEN82991.1"/>
    <property type="molecule type" value="Genomic_DNA"/>
</dbReference>